<dbReference type="InterPro" id="IPR008554">
    <property type="entry name" value="Glutaredoxin-like"/>
</dbReference>
<dbReference type="SUPFAM" id="SSF52833">
    <property type="entry name" value="Thioredoxin-like"/>
    <property type="match status" value="1"/>
</dbReference>
<sequence length="81" mass="9295">MGRMAHHVTVMTRTGCHLCEVAEQDIERICGELGVDWSAQDVDSDPEWRAEYGDRVPVILVDDAEHGYWRVEEDRLRKALA</sequence>
<proteinExistence type="predicted"/>
<reference evidence="1 2" key="1">
    <citation type="submission" date="2016-12" db="EMBL/GenBank/DDBJ databases">
        <title>Amycolatopsis keratiniphila subsp. keratiniphila genome sequencing and assembly.</title>
        <authorList>
            <person name="Mayilraj S."/>
            <person name="Kaur N."/>
        </authorList>
    </citation>
    <scope>NUCLEOTIDE SEQUENCE [LARGE SCALE GENOMIC DNA]</scope>
    <source>
        <strain evidence="1 2">DSM 44409</strain>
    </source>
</reference>
<dbReference type="Pfam" id="PF05768">
    <property type="entry name" value="Glrx-like"/>
    <property type="match status" value="1"/>
</dbReference>
<name>A0A1W2LQG5_9PSEU</name>
<dbReference type="AlphaFoldDB" id="A0A1W2LQG5"/>
<comment type="caution">
    <text evidence="1">The sequence shown here is derived from an EMBL/GenBank/DDBJ whole genome shotgun (WGS) entry which is preliminary data.</text>
</comment>
<dbReference type="EMBL" id="LQMT02000023">
    <property type="protein sequence ID" value="ONF66248.1"/>
    <property type="molecule type" value="Genomic_DNA"/>
</dbReference>
<evidence type="ECO:0000313" key="2">
    <source>
        <dbReference type="Proteomes" id="UP000076660"/>
    </source>
</evidence>
<evidence type="ECO:0000313" key="1">
    <source>
        <dbReference type="EMBL" id="ONF66248.1"/>
    </source>
</evidence>
<organism evidence="1 2">
    <name type="scientific">Amycolatopsis keratiniphila subsp. keratiniphila</name>
    <dbReference type="NCBI Taxonomy" id="227715"/>
    <lineage>
        <taxon>Bacteria</taxon>
        <taxon>Bacillati</taxon>
        <taxon>Actinomycetota</taxon>
        <taxon>Actinomycetes</taxon>
        <taxon>Pseudonocardiales</taxon>
        <taxon>Pseudonocardiaceae</taxon>
        <taxon>Amycolatopsis</taxon>
        <taxon>Amycolatopsis japonica group</taxon>
    </lineage>
</organism>
<protein>
    <submittedName>
        <fullName evidence="1">NrdH-redoxin</fullName>
    </submittedName>
</protein>
<dbReference type="Gene3D" id="3.40.30.10">
    <property type="entry name" value="Glutaredoxin"/>
    <property type="match status" value="1"/>
</dbReference>
<dbReference type="Proteomes" id="UP000076660">
    <property type="component" value="Unassembled WGS sequence"/>
</dbReference>
<accession>A0A1W2LQG5</accession>
<gene>
    <name evidence="1" type="ORF">AVR91_0225340</name>
</gene>
<dbReference type="InterPro" id="IPR036249">
    <property type="entry name" value="Thioredoxin-like_sf"/>
</dbReference>